<dbReference type="GO" id="GO:0006888">
    <property type="term" value="P:endoplasmic reticulum to Golgi vesicle-mediated transport"/>
    <property type="evidence" value="ECO:0007669"/>
    <property type="project" value="TreeGrafter"/>
</dbReference>
<feature type="domain" description="Uso1/p115-like vesicle tethering protein C-terminal" evidence="7">
    <location>
        <begin position="1027"/>
        <end position="1149"/>
    </location>
</feature>
<dbReference type="Gene3D" id="1.25.10.10">
    <property type="entry name" value="Leucine-rich Repeat Variant"/>
    <property type="match status" value="1"/>
</dbReference>
<evidence type="ECO:0000256" key="3">
    <source>
        <dbReference type="ARBA" id="ARBA00023054"/>
    </source>
</evidence>
<feature type="domain" description="Vesicle tethering protein Uso1/P115-like head" evidence="6">
    <location>
        <begin position="344"/>
        <end position="643"/>
    </location>
</feature>
<keyword evidence="9" id="KW-1185">Reference proteome</keyword>
<dbReference type="OrthoDB" id="198977at2759"/>
<proteinExistence type="predicted"/>
<keyword evidence="2" id="KW-0333">Golgi apparatus</keyword>
<dbReference type="GO" id="GO:0012507">
    <property type="term" value="C:ER to Golgi transport vesicle membrane"/>
    <property type="evidence" value="ECO:0007669"/>
    <property type="project" value="TreeGrafter"/>
</dbReference>
<gene>
    <name evidence="8" type="ORF">EX30DRAFT_317239</name>
</gene>
<name>A0A4S2N236_9PEZI</name>
<feature type="coiled-coil region" evidence="4">
    <location>
        <begin position="685"/>
        <end position="712"/>
    </location>
</feature>
<dbReference type="SUPFAM" id="SSF48371">
    <property type="entry name" value="ARM repeat"/>
    <property type="match status" value="1"/>
</dbReference>
<dbReference type="InterPro" id="IPR006953">
    <property type="entry name" value="Vesicle_Uso1_P115_head"/>
</dbReference>
<dbReference type="InterPro" id="IPR006955">
    <property type="entry name" value="Uso1_p115_C"/>
</dbReference>
<dbReference type="AlphaFoldDB" id="A0A4S2N236"/>
<evidence type="ECO:0000313" key="8">
    <source>
        <dbReference type="EMBL" id="TGZ83209.1"/>
    </source>
</evidence>
<accession>A0A4S2N236</accession>
<feature type="region of interest" description="Disordered" evidence="5">
    <location>
        <begin position="1061"/>
        <end position="1103"/>
    </location>
</feature>
<dbReference type="Pfam" id="PF04871">
    <property type="entry name" value="Uso1_p115_C"/>
    <property type="match status" value="1"/>
</dbReference>
<feature type="region of interest" description="Disordered" evidence="5">
    <location>
        <begin position="957"/>
        <end position="1013"/>
    </location>
</feature>
<dbReference type="GO" id="GO:0000139">
    <property type="term" value="C:Golgi membrane"/>
    <property type="evidence" value="ECO:0007669"/>
    <property type="project" value="InterPro"/>
</dbReference>
<feature type="compositionally biased region" description="Basic and acidic residues" evidence="5">
    <location>
        <begin position="963"/>
        <end position="983"/>
    </location>
</feature>
<feature type="region of interest" description="Disordered" evidence="5">
    <location>
        <begin position="1120"/>
        <end position="1149"/>
    </location>
</feature>
<dbReference type="InParanoid" id="A0A4S2N236"/>
<dbReference type="InterPro" id="IPR011989">
    <property type="entry name" value="ARM-like"/>
</dbReference>
<dbReference type="InterPro" id="IPR016024">
    <property type="entry name" value="ARM-type_fold"/>
</dbReference>
<feature type="compositionally biased region" description="Basic and acidic residues" evidence="5">
    <location>
        <begin position="1025"/>
        <end position="1035"/>
    </location>
</feature>
<dbReference type="FunCoup" id="A0A4S2N236">
    <property type="interactions" value="254"/>
</dbReference>
<dbReference type="GO" id="GO:0006886">
    <property type="term" value="P:intracellular protein transport"/>
    <property type="evidence" value="ECO:0007669"/>
    <property type="project" value="InterPro"/>
</dbReference>
<dbReference type="GO" id="GO:0048280">
    <property type="term" value="P:vesicle fusion with Golgi apparatus"/>
    <property type="evidence" value="ECO:0007669"/>
    <property type="project" value="InterPro"/>
</dbReference>
<dbReference type="GO" id="GO:0048211">
    <property type="term" value="P:Golgi vesicle docking"/>
    <property type="evidence" value="ECO:0007669"/>
    <property type="project" value="TreeGrafter"/>
</dbReference>
<evidence type="ECO:0000259" key="6">
    <source>
        <dbReference type="Pfam" id="PF04869"/>
    </source>
</evidence>
<feature type="region of interest" description="Disordered" evidence="5">
    <location>
        <begin position="1025"/>
        <end position="1044"/>
    </location>
</feature>
<evidence type="ECO:0000313" key="9">
    <source>
        <dbReference type="Proteomes" id="UP000298138"/>
    </source>
</evidence>
<feature type="compositionally biased region" description="Acidic residues" evidence="5">
    <location>
        <begin position="1133"/>
        <end position="1149"/>
    </location>
</feature>
<reference evidence="8 9" key="1">
    <citation type="submission" date="2019-04" db="EMBL/GenBank/DDBJ databases">
        <title>Comparative genomics and transcriptomics to analyze fruiting body development in filamentous ascomycetes.</title>
        <authorList>
            <consortium name="DOE Joint Genome Institute"/>
            <person name="Lutkenhaus R."/>
            <person name="Traeger S."/>
            <person name="Breuer J."/>
            <person name="Kuo A."/>
            <person name="Lipzen A."/>
            <person name="Pangilinan J."/>
            <person name="Dilworth D."/>
            <person name="Sandor L."/>
            <person name="Poggeler S."/>
            <person name="Barry K."/>
            <person name="Grigoriev I.V."/>
            <person name="Nowrousian M."/>
        </authorList>
    </citation>
    <scope>NUCLEOTIDE SEQUENCE [LARGE SCALE GENOMIC DNA]</scope>
    <source>
        <strain evidence="8 9">CBS 389.68</strain>
    </source>
</reference>
<dbReference type="PANTHER" id="PTHR10013:SF0">
    <property type="entry name" value="GENERAL VESICULAR TRANSPORT FACTOR P115"/>
    <property type="match status" value="1"/>
</dbReference>
<dbReference type="STRING" id="341454.A0A4S2N236"/>
<organism evidence="8 9">
    <name type="scientific">Ascodesmis nigricans</name>
    <dbReference type="NCBI Taxonomy" id="341454"/>
    <lineage>
        <taxon>Eukaryota</taxon>
        <taxon>Fungi</taxon>
        <taxon>Dikarya</taxon>
        <taxon>Ascomycota</taxon>
        <taxon>Pezizomycotina</taxon>
        <taxon>Pezizomycetes</taxon>
        <taxon>Pezizales</taxon>
        <taxon>Ascodesmidaceae</taxon>
        <taxon>Ascodesmis</taxon>
    </lineage>
</organism>
<evidence type="ECO:0000256" key="1">
    <source>
        <dbReference type="ARBA" id="ARBA00004555"/>
    </source>
</evidence>
<dbReference type="PANTHER" id="PTHR10013">
    <property type="entry name" value="GENERAL VESICULAR TRANSPORT FACTOR P115"/>
    <property type="match status" value="1"/>
</dbReference>
<sequence>MSLLSTILPAAPPKQDVTSTIQTLCLRLSTGTLLEDRRAAIQGLRSFTKTHKELVASEGLRPLIATLKKDREDVETLNYALETLLGLWKQDENNVEGSEDIALWLTDEFTQKQENINLLVELLEDIDFYVRRYTIEILTAMTANRPARTQQCLLEAPMGMAQLVAALKDQRDAIRDEAILLIIHVAEGHTDNQKALAALEIFETVFDIIDLEGGVDGGLVVQDCLQLLSNLLSSNFSNQSYVKNFIGFALLAKLFIQPEPEGLRIDQKQQRDTNLLFALRVVRHFVVPGGLGTVENQDMDGEKVPVMGGDSVLFRVIMAAFLPKCDFMVKAECLRAAADIIDGNDPLQRSIAAIWVPAEDGAEGGVHVIDALLNLAMVDQGDQAVDTRLAACRCIEAYISGNQPVREHFLRHAINLHSEGDESPNIITCILHLDSESRGDPYRVWIANVILIHLIYADTKVKELAASIREGDAEAGEEEITAIQTIGANLSVALEHHYDPRIAIGYLMLLCVWFFEDSDAVDDFLNEAGFLHSLINGVKDNNVDPIAQGLAACLLGIIYEFSHNESPLPRKTIHPLLSSQLGRDLYVSKITKLRSHPMIRDFEVLKDQNVPEFHPRKHGLPEVYFDRTFIDFFKDSYSQILKAMDKDPGLETRVDSSGVTRISNGVSLALMDSLQAQVTTLNISLSTSESTRLQLEQQLASLQHDLTRSRETLKSTQSAHENKLRELAIQNSSNIAETERKYKSLLEDMRIRNQTAREELNRKVEEKSGEINALQKRIEEAMRTVKSADNDRNNVRQQFEAKERELMNTRKEAEETIKKWKGTVQERDQHLMNLQRQFEEVRRVHAEMEKTAGVELKELEKRLRETAQWEIDALKADIESLKSQLANQGKQHAEVLEGLKKEYDQKLVQAKAEAAKEAEALKKRAEEAEKAATAAEDTAVEANQGLEEKIAALEAAETAQGELSEKIATAEKARDEALKKQKAAEAATADAEKRAKESASESDAQKSEAHEKELKYLRDQLVTAEKAHKGAEEKLAASVASAQADTTALDELKERLKAMEKAQKAAEAEREKLKKDALETAEKTKKAEQAAKEAEEGLKAKEAEMEDLFMVLADLEEKRKNDKKRLKDLGQDVSEEEDDDDEDGDDEDE</sequence>
<protein>
    <submittedName>
        <fullName evidence="8">Uncharacterized protein</fullName>
    </submittedName>
</protein>
<comment type="subcellular location">
    <subcellularLocation>
        <location evidence="1">Golgi apparatus</location>
    </subcellularLocation>
</comment>
<evidence type="ECO:0000256" key="2">
    <source>
        <dbReference type="ARBA" id="ARBA00023034"/>
    </source>
</evidence>
<feature type="compositionally biased region" description="Basic and acidic residues" evidence="5">
    <location>
        <begin position="990"/>
        <end position="1013"/>
    </location>
</feature>
<evidence type="ECO:0000256" key="4">
    <source>
        <dbReference type="SAM" id="Coils"/>
    </source>
</evidence>
<keyword evidence="3 4" id="KW-0175">Coiled coil</keyword>
<dbReference type="Proteomes" id="UP000298138">
    <property type="component" value="Unassembled WGS sequence"/>
</dbReference>
<evidence type="ECO:0000259" key="7">
    <source>
        <dbReference type="Pfam" id="PF04871"/>
    </source>
</evidence>
<dbReference type="GO" id="GO:0005795">
    <property type="term" value="C:Golgi stack"/>
    <property type="evidence" value="ECO:0007669"/>
    <property type="project" value="TreeGrafter"/>
</dbReference>
<feature type="compositionally biased region" description="Basic and acidic residues" evidence="5">
    <location>
        <begin position="1120"/>
        <end position="1130"/>
    </location>
</feature>
<dbReference type="InterPro" id="IPR024095">
    <property type="entry name" value="Vesicle_P115"/>
</dbReference>
<dbReference type="GO" id="GO:0005783">
    <property type="term" value="C:endoplasmic reticulum"/>
    <property type="evidence" value="ECO:0007669"/>
    <property type="project" value="TreeGrafter"/>
</dbReference>
<dbReference type="EMBL" id="ML220114">
    <property type="protein sequence ID" value="TGZ83209.1"/>
    <property type="molecule type" value="Genomic_DNA"/>
</dbReference>
<dbReference type="Pfam" id="PF04869">
    <property type="entry name" value="Uso1_p115_head"/>
    <property type="match status" value="1"/>
</dbReference>
<evidence type="ECO:0000256" key="5">
    <source>
        <dbReference type="SAM" id="MobiDB-lite"/>
    </source>
</evidence>